<evidence type="ECO:0000256" key="1">
    <source>
        <dbReference type="SAM" id="MobiDB-lite"/>
    </source>
</evidence>
<dbReference type="InterPro" id="IPR000086">
    <property type="entry name" value="NUDIX_hydrolase_dom"/>
</dbReference>
<dbReference type="CDD" id="cd04692">
    <property type="entry name" value="NUDIX_Hydrolase"/>
    <property type="match status" value="1"/>
</dbReference>
<proteinExistence type="predicted"/>
<keyword evidence="4" id="KW-1185">Reference proteome</keyword>
<dbReference type="PANTHER" id="PTHR10885">
    <property type="entry name" value="ISOPENTENYL-DIPHOSPHATE DELTA-ISOMERASE"/>
    <property type="match status" value="1"/>
</dbReference>
<sequence length="239" mass="27153">MNEEGEKSDEENYNLAQKDDEVFDIYPPPPSPSRYNCMITSDWGETYFPSPLPTGQTKTRRAIHCEGDWHRSVQVWIVQKVSKDGRVRVLLQRRSKYKDTHPNMLDVSCAGHIDSGEDIVKSAVRELYEELGGNGNLQYTENDLEMSKAFVVTSSIKGETAKYGSFICNEYQDVFILWWKDENTSIDSSMFAPMNKEEVAGFEVVDGQELVRRMRGGDESLVPRASDYVNALAKALCLE</sequence>
<dbReference type="AlphaFoldDB" id="A0ABD3PQS5"/>
<dbReference type="Gene3D" id="3.90.79.10">
    <property type="entry name" value="Nucleoside Triphosphate Pyrophosphohydrolase"/>
    <property type="match status" value="1"/>
</dbReference>
<dbReference type="InterPro" id="IPR015797">
    <property type="entry name" value="NUDIX_hydrolase-like_dom_sf"/>
</dbReference>
<accession>A0ABD3PQS5</accession>
<comment type="caution">
    <text evidence="3">The sequence shown here is derived from an EMBL/GenBank/DDBJ whole genome shotgun (WGS) entry which is preliminary data.</text>
</comment>
<evidence type="ECO:0000259" key="2">
    <source>
        <dbReference type="PROSITE" id="PS51462"/>
    </source>
</evidence>
<dbReference type="SUPFAM" id="SSF55811">
    <property type="entry name" value="Nudix"/>
    <property type="match status" value="1"/>
</dbReference>
<gene>
    <name evidence="3" type="ORF">ACHAWO_012955</name>
</gene>
<evidence type="ECO:0000313" key="3">
    <source>
        <dbReference type="EMBL" id="KAL3790173.1"/>
    </source>
</evidence>
<dbReference type="PROSITE" id="PS51462">
    <property type="entry name" value="NUDIX"/>
    <property type="match status" value="1"/>
</dbReference>
<feature type="compositionally biased region" description="Acidic residues" evidence="1">
    <location>
        <begin position="1"/>
        <end position="12"/>
    </location>
</feature>
<dbReference type="PANTHER" id="PTHR10885:SF20">
    <property type="entry name" value="NUDIX HYDROLASE DOMAIN-CONTAINING PROTEIN"/>
    <property type="match status" value="1"/>
</dbReference>
<dbReference type="Proteomes" id="UP001530400">
    <property type="component" value="Unassembled WGS sequence"/>
</dbReference>
<organism evidence="3 4">
    <name type="scientific">Cyclotella atomus</name>
    <dbReference type="NCBI Taxonomy" id="382360"/>
    <lineage>
        <taxon>Eukaryota</taxon>
        <taxon>Sar</taxon>
        <taxon>Stramenopiles</taxon>
        <taxon>Ochrophyta</taxon>
        <taxon>Bacillariophyta</taxon>
        <taxon>Coscinodiscophyceae</taxon>
        <taxon>Thalassiosirophycidae</taxon>
        <taxon>Stephanodiscales</taxon>
        <taxon>Stephanodiscaceae</taxon>
        <taxon>Cyclotella</taxon>
    </lineage>
</organism>
<reference evidence="3 4" key="1">
    <citation type="submission" date="2024-10" db="EMBL/GenBank/DDBJ databases">
        <title>Updated reference genomes for cyclostephanoid diatoms.</title>
        <authorList>
            <person name="Roberts W.R."/>
            <person name="Alverson A.J."/>
        </authorList>
    </citation>
    <scope>NUCLEOTIDE SEQUENCE [LARGE SCALE GENOMIC DNA]</scope>
    <source>
        <strain evidence="3 4">AJA010-31</strain>
    </source>
</reference>
<name>A0ABD3PQS5_9STRA</name>
<protein>
    <recommendedName>
        <fullName evidence="2">Nudix hydrolase domain-containing protein</fullName>
    </recommendedName>
</protein>
<dbReference type="Pfam" id="PF00293">
    <property type="entry name" value="NUDIX"/>
    <property type="match status" value="1"/>
</dbReference>
<dbReference type="EMBL" id="JALLPJ020000508">
    <property type="protein sequence ID" value="KAL3790173.1"/>
    <property type="molecule type" value="Genomic_DNA"/>
</dbReference>
<evidence type="ECO:0000313" key="4">
    <source>
        <dbReference type="Proteomes" id="UP001530400"/>
    </source>
</evidence>
<feature type="region of interest" description="Disordered" evidence="1">
    <location>
        <begin position="1"/>
        <end position="23"/>
    </location>
</feature>
<feature type="domain" description="Nudix hydrolase" evidence="2">
    <location>
        <begin position="68"/>
        <end position="227"/>
    </location>
</feature>